<comment type="caution">
    <text evidence="1">The sequence shown here is derived from an EMBL/GenBank/DDBJ whole genome shotgun (WGS) entry which is preliminary data.</text>
</comment>
<proteinExistence type="predicted"/>
<protein>
    <submittedName>
        <fullName evidence="1">Uncharacterized protein</fullName>
    </submittedName>
</protein>
<dbReference type="Proteomes" id="UP000827872">
    <property type="component" value="Linkage Group LG15"/>
</dbReference>
<accession>A0ACB8EUX1</accession>
<gene>
    <name evidence="1" type="ORF">K3G42_007868</name>
</gene>
<dbReference type="EMBL" id="CM037628">
    <property type="protein sequence ID" value="KAH7996561.1"/>
    <property type="molecule type" value="Genomic_DNA"/>
</dbReference>
<organism evidence="1 2">
    <name type="scientific">Sphaerodactylus townsendi</name>
    <dbReference type="NCBI Taxonomy" id="933632"/>
    <lineage>
        <taxon>Eukaryota</taxon>
        <taxon>Metazoa</taxon>
        <taxon>Chordata</taxon>
        <taxon>Craniata</taxon>
        <taxon>Vertebrata</taxon>
        <taxon>Euteleostomi</taxon>
        <taxon>Lepidosauria</taxon>
        <taxon>Squamata</taxon>
        <taxon>Bifurcata</taxon>
        <taxon>Gekkota</taxon>
        <taxon>Sphaerodactylidae</taxon>
        <taxon>Sphaerodactylus</taxon>
    </lineage>
</organism>
<name>A0ACB8EUX1_9SAUR</name>
<sequence length="220" mass="25154">MSNCQRGIQLTRSRIERSASQRLRLHSNVCHKRSSRPAAPRKQGRPQRHLVPNAERGLAWLQAAGYLDVRRDWWLTSGGVGLDYRPLLPFPPPFARVPLEFHGTSRKQLQGYARKDDLKLDPYPLIRVPGPMRDVSKFHLGTRVPRLAPNTSAVPHRGLLSLARESYQLPSDHRRTWDRFCPAERPPTVSYKVPVVEIMSVPGMYETEYKCYGSSKPKPV</sequence>
<keyword evidence="2" id="KW-1185">Reference proteome</keyword>
<evidence type="ECO:0000313" key="1">
    <source>
        <dbReference type="EMBL" id="KAH7996561.1"/>
    </source>
</evidence>
<evidence type="ECO:0000313" key="2">
    <source>
        <dbReference type="Proteomes" id="UP000827872"/>
    </source>
</evidence>
<reference evidence="1" key="1">
    <citation type="submission" date="2021-08" db="EMBL/GenBank/DDBJ databases">
        <title>The first chromosome-level gecko genome reveals the dynamic sex chromosomes of Neotropical dwarf geckos (Sphaerodactylidae: Sphaerodactylus).</title>
        <authorList>
            <person name="Pinto B.J."/>
            <person name="Keating S.E."/>
            <person name="Gamble T."/>
        </authorList>
    </citation>
    <scope>NUCLEOTIDE SEQUENCE</scope>
    <source>
        <strain evidence="1">TG3544</strain>
    </source>
</reference>